<comment type="caution">
    <text evidence="9">The sequence shown here is derived from an EMBL/GenBank/DDBJ whole genome shotgun (WGS) entry which is preliminary data.</text>
</comment>
<reference evidence="9 10" key="1">
    <citation type="submission" date="2020-10" db="EMBL/GenBank/DDBJ databases">
        <title>The Coptis chinensis genome and diversification of protoberbering-type alkaloids.</title>
        <authorList>
            <person name="Wang B."/>
            <person name="Shu S."/>
            <person name="Song C."/>
            <person name="Liu Y."/>
        </authorList>
    </citation>
    <scope>NUCLEOTIDE SEQUENCE [LARGE SCALE GENOMIC DNA]</scope>
    <source>
        <strain evidence="9">HL-2020</strain>
        <tissue evidence="9">Leaf</tissue>
    </source>
</reference>
<dbReference type="InterPro" id="IPR036849">
    <property type="entry name" value="Enolase-like_C_sf"/>
</dbReference>
<evidence type="ECO:0000256" key="3">
    <source>
        <dbReference type="ARBA" id="ARBA00009604"/>
    </source>
</evidence>
<accession>A0A835HN17</accession>
<dbReference type="OrthoDB" id="656790at2759"/>
<dbReference type="InterPro" id="IPR003959">
    <property type="entry name" value="ATPase_AAA_core"/>
</dbReference>
<dbReference type="Gene3D" id="3.40.50.300">
    <property type="entry name" value="P-loop containing nucleotide triphosphate hydrolases"/>
    <property type="match status" value="1"/>
</dbReference>
<dbReference type="Proteomes" id="UP000631114">
    <property type="component" value="Unassembled WGS sequence"/>
</dbReference>
<comment type="similarity">
    <text evidence="2">Belongs to the ABC transporter superfamily. ABCA family. CPR flippase (TC 3.A.1.211) subfamily.</text>
</comment>
<dbReference type="GO" id="GO:0140359">
    <property type="term" value="F:ABC-type transporter activity"/>
    <property type="evidence" value="ECO:0007669"/>
    <property type="project" value="InterPro"/>
</dbReference>
<dbReference type="InterPro" id="IPR027417">
    <property type="entry name" value="P-loop_NTPase"/>
</dbReference>
<keyword evidence="10" id="KW-1185">Reference proteome</keyword>
<dbReference type="GO" id="GO:0006096">
    <property type="term" value="P:glycolytic process"/>
    <property type="evidence" value="ECO:0007669"/>
    <property type="project" value="UniProtKB-UniPathway"/>
</dbReference>
<dbReference type="SUPFAM" id="SSF51604">
    <property type="entry name" value="Enolase C-terminal domain-like"/>
    <property type="match status" value="1"/>
</dbReference>
<evidence type="ECO:0000256" key="1">
    <source>
        <dbReference type="ARBA" id="ARBA00005031"/>
    </source>
</evidence>
<feature type="compositionally biased region" description="Acidic residues" evidence="7">
    <location>
        <begin position="516"/>
        <end position="525"/>
    </location>
</feature>
<evidence type="ECO:0000259" key="8">
    <source>
        <dbReference type="PROSITE" id="PS50893"/>
    </source>
</evidence>
<dbReference type="PROSITE" id="PS00211">
    <property type="entry name" value="ABC_TRANSPORTER_1"/>
    <property type="match status" value="1"/>
</dbReference>
<comment type="similarity">
    <text evidence="3">Belongs to the enolase family.</text>
</comment>
<dbReference type="GO" id="GO:0016887">
    <property type="term" value="F:ATP hydrolysis activity"/>
    <property type="evidence" value="ECO:0007669"/>
    <property type="project" value="InterPro"/>
</dbReference>
<dbReference type="Pfam" id="PF13304">
    <property type="entry name" value="AAA_21"/>
    <property type="match status" value="1"/>
</dbReference>
<evidence type="ECO:0000256" key="4">
    <source>
        <dbReference type="ARBA" id="ARBA00012058"/>
    </source>
</evidence>
<dbReference type="PANTHER" id="PTHR19229:SF154">
    <property type="entry name" value="ABC TRANSPORTER A FAMILY MEMBER 3-RELATED"/>
    <property type="match status" value="1"/>
</dbReference>
<dbReference type="GO" id="GO:0005319">
    <property type="term" value="F:lipid transporter activity"/>
    <property type="evidence" value="ECO:0007669"/>
    <property type="project" value="TreeGrafter"/>
</dbReference>
<evidence type="ECO:0000313" key="10">
    <source>
        <dbReference type="Proteomes" id="UP000631114"/>
    </source>
</evidence>
<sequence length="525" mass="56143">MSGEEGVPTETAAPVLSEPMDIMTALQLVLKRLLAHDGLARGIHEGHHQLTLMVPANKILRTHVNLWLRICLVEIFCAPDHFSAQPLSKPHQKPHAVHSNFQSKILSQSSSVVVEEGAHQEPTVKTIGFDFTLLLLLYKDDRVSVVVDMGGRTPSKAYDGMGTAEWRAAKSLAYYKRGDYVHGLKPSLGKANREGASALLWKTEESQGFCLDTNPRYVCCAVLHQLTGQNNKGDFAVEESLKNFNLFHGRVGDKRTHKYSGGMKRRLSVAISLIGDPKVVYMDEPSSGLDPASRNLLWNVVKRAKQNRAIILTTHSMQEAEVLCDRLGIFVDGKFECIGNPKRVTAVCVCVCGLVVTVCVCGGGGDCCVCGGDCCVCGEDCCVWWCVCQLVVTAVCGGGGVWTGSDWWWCVCQLVVTAVCGGASTIQSAAATSSKYVPATASIQDSAKGGGSISCVSVLFPHHGDSIEQKSVIKKKYGQDATNVGDEGGFAPNIQLLQTLSVQDMTSSGGGSGIGGDEESSSGVS</sequence>
<dbReference type="SUPFAM" id="SSF52540">
    <property type="entry name" value="P-loop containing nucleoside triphosphate hydrolases"/>
    <property type="match status" value="1"/>
</dbReference>
<feature type="domain" description="ABC transporter" evidence="8">
    <location>
        <begin position="124"/>
        <end position="357"/>
    </location>
</feature>
<keyword evidence="6" id="KW-0456">Lyase</keyword>
<evidence type="ECO:0000256" key="7">
    <source>
        <dbReference type="SAM" id="MobiDB-lite"/>
    </source>
</evidence>
<dbReference type="EMBL" id="JADFTS010000006">
    <property type="protein sequence ID" value="KAF9602445.1"/>
    <property type="molecule type" value="Genomic_DNA"/>
</dbReference>
<evidence type="ECO:0000256" key="2">
    <source>
        <dbReference type="ARBA" id="ARBA00008526"/>
    </source>
</evidence>
<evidence type="ECO:0000256" key="6">
    <source>
        <dbReference type="ARBA" id="ARBA00023239"/>
    </source>
</evidence>
<dbReference type="InterPro" id="IPR003439">
    <property type="entry name" value="ABC_transporter-like_ATP-bd"/>
</dbReference>
<dbReference type="AlphaFoldDB" id="A0A835HN17"/>
<gene>
    <name evidence="9" type="ORF">IFM89_027574</name>
</gene>
<dbReference type="InterPro" id="IPR017871">
    <property type="entry name" value="ABC_transporter-like_CS"/>
</dbReference>
<comment type="pathway">
    <text evidence="1">Carbohydrate degradation; glycolysis; pyruvate from D-glyceraldehyde 3-phosphate: step 4/5.</text>
</comment>
<keyword evidence="5" id="KW-0324">Glycolysis</keyword>
<dbReference type="GO" id="GO:0004634">
    <property type="term" value="F:phosphopyruvate hydratase activity"/>
    <property type="evidence" value="ECO:0007669"/>
    <property type="project" value="UniProtKB-EC"/>
</dbReference>
<proteinExistence type="inferred from homology"/>
<dbReference type="PANTHER" id="PTHR19229">
    <property type="entry name" value="ATP-BINDING CASSETTE TRANSPORTER SUBFAMILY A ABCA"/>
    <property type="match status" value="1"/>
</dbReference>
<dbReference type="GO" id="GO:0005524">
    <property type="term" value="F:ATP binding"/>
    <property type="evidence" value="ECO:0007669"/>
    <property type="project" value="InterPro"/>
</dbReference>
<evidence type="ECO:0000256" key="5">
    <source>
        <dbReference type="ARBA" id="ARBA00023152"/>
    </source>
</evidence>
<dbReference type="GO" id="GO:0016020">
    <property type="term" value="C:membrane"/>
    <property type="evidence" value="ECO:0007669"/>
    <property type="project" value="InterPro"/>
</dbReference>
<name>A0A835HN17_9MAGN</name>
<dbReference type="InterPro" id="IPR020810">
    <property type="entry name" value="Enolase_C"/>
</dbReference>
<protein>
    <recommendedName>
        <fullName evidence="4">phosphopyruvate hydratase</fullName>
        <ecNumber evidence="4">4.2.1.11</ecNumber>
    </recommendedName>
</protein>
<dbReference type="InterPro" id="IPR026082">
    <property type="entry name" value="ABCA"/>
</dbReference>
<organism evidence="9 10">
    <name type="scientific">Coptis chinensis</name>
    <dbReference type="NCBI Taxonomy" id="261450"/>
    <lineage>
        <taxon>Eukaryota</taxon>
        <taxon>Viridiplantae</taxon>
        <taxon>Streptophyta</taxon>
        <taxon>Embryophyta</taxon>
        <taxon>Tracheophyta</taxon>
        <taxon>Spermatophyta</taxon>
        <taxon>Magnoliopsida</taxon>
        <taxon>Ranunculales</taxon>
        <taxon>Ranunculaceae</taxon>
        <taxon>Coptidoideae</taxon>
        <taxon>Coptis</taxon>
    </lineage>
</organism>
<dbReference type="PROSITE" id="PS50893">
    <property type="entry name" value="ABC_TRANSPORTER_2"/>
    <property type="match status" value="1"/>
</dbReference>
<dbReference type="EC" id="4.2.1.11" evidence="4"/>
<dbReference type="Gene3D" id="3.20.20.120">
    <property type="entry name" value="Enolase-like C-terminal domain"/>
    <property type="match status" value="1"/>
</dbReference>
<dbReference type="UniPathway" id="UPA00109">
    <property type="reaction ID" value="UER00187"/>
</dbReference>
<feature type="region of interest" description="Disordered" evidence="7">
    <location>
        <begin position="505"/>
        <end position="525"/>
    </location>
</feature>
<evidence type="ECO:0000313" key="9">
    <source>
        <dbReference type="EMBL" id="KAF9602445.1"/>
    </source>
</evidence>
<dbReference type="Pfam" id="PF00113">
    <property type="entry name" value="Enolase_C"/>
    <property type="match status" value="1"/>
</dbReference>